<dbReference type="EMBL" id="RAHX01000001">
    <property type="protein sequence ID" value="RJY09135.1"/>
    <property type="molecule type" value="Genomic_DNA"/>
</dbReference>
<comment type="caution">
    <text evidence="6">The sequence shown here is derived from an EMBL/GenBank/DDBJ whole genome shotgun (WGS) entry which is preliminary data.</text>
</comment>
<dbReference type="GO" id="GO:0005524">
    <property type="term" value="F:ATP binding"/>
    <property type="evidence" value="ECO:0007669"/>
    <property type="project" value="UniProtKB-KW"/>
</dbReference>
<evidence type="ECO:0000259" key="5">
    <source>
        <dbReference type="SMART" id="SM00382"/>
    </source>
</evidence>
<evidence type="ECO:0000313" key="6">
    <source>
        <dbReference type="EMBL" id="RJY09135.1"/>
    </source>
</evidence>
<feature type="domain" description="AAA+ ATPase" evidence="5">
    <location>
        <begin position="481"/>
        <end position="610"/>
    </location>
</feature>
<dbReference type="CDD" id="cd00009">
    <property type="entry name" value="AAA"/>
    <property type="match status" value="1"/>
</dbReference>
<dbReference type="Pfam" id="PF00004">
    <property type="entry name" value="AAA"/>
    <property type="match status" value="2"/>
</dbReference>
<sequence length="678" mass="75494">MTESELHRLRHRHRHSHRRSETSFSSNEEARLFAQTWCDVVSRMSDQQLRKCGSELLEAWTNAEPANKVFDNEEDWELLTSQQYPPLLRRLVRGNSRGRTIKRTSLDRRIDWLAKMLKLDAIERAIILTLARCSTHDEWDKLIRALPGGGHNPSARKIAFLNDLPLFKVEDRLAVGAQLWSTGLVDNDRDGEVSANNFLQRVAKSGSPPSRLARQLMPVAKPSTLAWCDFDHIGPQREIAETLVGAARGCAILLYGPPGTGKTEFARLLASRTGKRAVFAGMEDESGREPNRRERLAHLTLLRALTSGEPGRVVVMDEADDVLQLGALEDRGGRSKQFLNGLIEGGDRPTIWIVNDLWRFEESLIRRMSLAIEFPKPSLAVRQRIVDLHAKKAKLKLSENDRHRLASLPAAPAVLASAVKGAKEAGGTLEQALAIGEGLVTAITGRAPSPVALPPTYDPALAVADRDLDALAGRLEASEDRDWSLLLSGPSGTGKSAYARHLAERLQIELVERRGSDLLGMYVGETEANIAAAFQEASRCKGLLLIDEADDFLTDRRNAQRGWERSMVNEMLRQMDALKAPFVATTNLADDFDPATQRRFTVGAKFKPLDEHRARAQFKRWFGFHAPARLPVAGTTPGDYFLVSKRAKLLAEKDPKVLAKWLIEEREGRGFEKSSMGF</sequence>
<organism evidence="6 7">
    <name type="scientific">Aurantiacibacter aquimixticola</name>
    <dbReference type="NCBI Taxonomy" id="1958945"/>
    <lineage>
        <taxon>Bacteria</taxon>
        <taxon>Pseudomonadati</taxon>
        <taxon>Pseudomonadota</taxon>
        <taxon>Alphaproteobacteria</taxon>
        <taxon>Sphingomonadales</taxon>
        <taxon>Erythrobacteraceae</taxon>
        <taxon>Aurantiacibacter</taxon>
    </lineage>
</organism>
<dbReference type="GO" id="GO:0016887">
    <property type="term" value="F:ATP hydrolysis activity"/>
    <property type="evidence" value="ECO:0007669"/>
    <property type="project" value="InterPro"/>
</dbReference>
<dbReference type="InterPro" id="IPR050221">
    <property type="entry name" value="26S_Proteasome_ATPase"/>
</dbReference>
<evidence type="ECO:0000256" key="4">
    <source>
        <dbReference type="SAM" id="MobiDB-lite"/>
    </source>
</evidence>
<name>A0A419RTM0_9SPHN</name>
<reference evidence="6 7" key="1">
    <citation type="journal article" date="2017" name="Int. J. Syst. Evol. Microbiol.">
        <title>Erythrobacter aquimixticola sp. nov., isolated from the junction between the ocean and a freshwater spring.</title>
        <authorList>
            <person name="Park S."/>
            <person name="Jung Y.T."/>
            <person name="Choi S.J."/>
            <person name="Yoon J.H."/>
        </authorList>
    </citation>
    <scope>NUCLEOTIDE SEQUENCE [LARGE SCALE GENOMIC DNA]</scope>
    <source>
        <strain evidence="6 7">JSSK-14</strain>
    </source>
</reference>
<keyword evidence="2" id="KW-0547">Nucleotide-binding</keyword>
<feature type="domain" description="AAA+ ATPase" evidence="5">
    <location>
        <begin position="248"/>
        <end position="378"/>
    </location>
</feature>
<dbReference type="CDD" id="cd19481">
    <property type="entry name" value="RecA-like_protease"/>
    <property type="match status" value="1"/>
</dbReference>
<feature type="compositionally biased region" description="Basic residues" evidence="4">
    <location>
        <begin position="8"/>
        <end position="18"/>
    </location>
</feature>
<protein>
    <submittedName>
        <fullName evidence="6">AAA family ATPase</fullName>
    </submittedName>
</protein>
<keyword evidence="7" id="KW-1185">Reference proteome</keyword>
<gene>
    <name evidence="6" type="ORF">D6201_06950</name>
</gene>
<dbReference type="Gene3D" id="3.40.50.300">
    <property type="entry name" value="P-loop containing nucleotide triphosphate hydrolases"/>
    <property type="match status" value="2"/>
</dbReference>
<dbReference type="Proteomes" id="UP000285232">
    <property type="component" value="Unassembled WGS sequence"/>
</dbReference>
<feature type="region of interest" description="Disordered" evidence="4">
    <location>
        <begin position="1"/>
        <end position="25"/>
    </location>
</feature>
<dbReference type="InterPro" id="IPR003959">
    <property type="entry name" value="ATPase_AAA_core"/>
</dbReference>
<dbReference type="PANTHER" id="PTHR23073">
    <property type="entry name" value="26S PROTEASOME REGULATORY SUBUNIT"/>
    <property type="match status" value="1"/>
</dbReference>
<dbReference type="SUPFAM" id="SSF52540">
    <property type="entry name" value="P-loop containing nucleoside triphosphate hydrolases"/>
    <property type="match status" value="2"/>
</dbReference>
<dbReference type="InterPro" id="IPR027417">
    <property type="entry name" value="P-loop_NTPase"/>
</dbReference>
<evidence type="ECO:0000256" key="3">
    <source>
        <dbReference type="ARBA" id="ARBA00022840"/>
    </source>
</evidence>
<dbReference type="InterPro" id="IPR003593">
    <property type="entry name" value="AAA+_ATPase"/>
</dbReference>
<proteinExistence type="inferred from homology"/>
<dbReference type="SMART" id="SM00382">
    <property type="entry name" value="AAA"/>
    <property type="match status" value="2"/>
</dbReference>
<dbReference type="OrthoDB" id="7438987at2"/>
<dbReference type="AlphaFoldDB" id="A0A419RTM0"/>
<keyword evidence="3" id="KW-0067">ATP-binding</keyword>
<evidence type="ECO:0000256" key="1">
    <source>
        <dbReference type="ARBA" id="ARBA00006914"/>
    </source>
</evidence>
<comment type="similarity">
    <text evidence="1">Belongs to the AAA ATPase family.</text>
</comment>
<evidence type="ECO:0000313" key="7">
    <source>
        <dbReference type="Proteomes" id="UP000285232"/>
    </source>
</evidence>
<evidence type="ECO:0000256" key="2">
    <source>
        <dbReference type="ARBA" id="ARBA00022741"/>
    </source>
</evidence>
<accession>A0A419RTM0</accession>